<evidence type="ECO:0000256" key="1">
    <source>
        <dbReference type="SAM" id="SignalP"/>
    </source>
</evidence>
<dbReference type="EMBL" id="CP071502">
    <property type="protein sequence ID" value="QSX38090.1"/>
    <property type="molecule type" value="Genomic_DNA"/>
</dbReference>
<keyword evidence="3" id="KW-1185">Reference proteome</keyword>
<evidence type="ECO:0000313" key="2">
    <source>
        <dbReference type="EMBL" id="QSX38090.1"/>
    </source>
</evidence>
<name>A0ABX7R5N0_9GAMM</name>
<proteinExistence type="predicted"/>
<dbReference type="InterPro" id="IPR049848">
    <property type="entry name" value="TapY2-like"/>
</dbReference>
<keyword evidence="1" id="KW-0732">Signal</keyword>
<protein>
    <submittedName>
        <fullName evidence="2">TapY2 family type IVa secretion system protein</fullName>
    </submittedName>
</protein>
<evidence type="ECO:0000313" key="3">
    <source>
        <dbReference type="Proteomes" id="UP000663207"/>
    </source>
</evidence>
<reference evidence="2 3" key="1">
    <citation type="submission" date="2021-03" db="EMBL/GenBank/DDBJ databases">
        <title>Novel species identification of genus Shewanella.</title>
        <authorList>
            <person name="Liu G."/>
            <person name="Zhang Q."/>
        </authorList>
    </citation>
    <scope>NUCLEOTIDE SEQUENCE [LARGE SCALE GENOMIC DNA]</scope>
    <source>
        <strain evidence="2 3">FJAT-52962</strain>
    </source>
</reference>
<dbReference type="RefSeq" id="WP_207381225.1">
    <property type="nucleotide sequence ID" value="NZ_CP071502.1"/>
</dbReference>
<dbReference type="NCBIfam" id="NF038109">
    <property type="entry name" value="tapY2_fam"/>
    <property type="match status" value="1"/>
</dbReference>
<organism evidence="2 3">
    <name type="scientific">Shewanella sedimentimangrovi</name>
    <dbReference type="NCBI Taxonomy" id="2814293"/>
    <lineage>
        <taxon>Bacteria</taxon>
        <taxon>Pseudomonadati</taxon>
        <taxon>Pseudomonadota</taxon>
        <taxon>Gammaproteobacteria</taxon>
        <taxon>Alteromonadales</taxon>
        <taxon>Shewanellaceae</taxon>
        <taxon>Shewanella</taxon>
    </lineage>
</organism>
<feature type="signal peptide" evidence="1">
    <location>
        <begin position="1"/>
        <end position="22"/>
    </location>
</feature>
<gene>
    <name evidence="2" type="ORF">JYB85_04440</name>
</gene>
<dbReference type="Proteomes" id="UP000663207">
    <property type="component" value="Chromosome"/>
</dbReference>
<sequence length="101" mass="11436">MNNFSLRMIVGTSLILSPVAFADGEAYQDYKCYVKTSGQDRVVFYSWQSSKVEVKMKALSGSQLTDKKGKKFYIKDMVECVLLSEKFTSAKAQELDSKTLR</sequence>
<feature type="chain" id="PRO_5046562913" evidence="1">
    <location>
        <begin position="23"/>
        <end position="101"/>
    </location>
</feature>
<accession>A0ABX7R5N0</accession>